<dbReference type="GO" id="GO:0046872">
    <property type="term" value="F:metal ion binding"/>
    <property type="evidence" value="ECO:0007669"/>
    <property type="project" value="UniProtKB-KW"/>
</dbReference>
<dbReference type="PANTHER" id="PTHR11749">
    <property type="entry name" value="RIBULOSE-5-PHOSPHATE-3-EPIMERASE"/>
    <property type="match status" value="1"/>
</dbReference>
<dbReference type="AlphaFoldDB" id="A0A0G0LPF1"/>
<comment type="caution">
    <text evidence="3">The sequence shown here is derived from an EMBL/GenBank/DDBJ whole genome shotgun (WGS) entry which is preliminary data.</text>
</comment>
<evidence type="ECO:0000313" key="4">
    <source>
        <dbReference type="Proteomes" id="UP000033934"/>
    </source>
</evidence>
<accession>A0A0G0LPF1</accession>
<protein>
    <submittedName>
        <fullName evidence="3">Ribulose-phosphate 3-epimerase</fullName>
    </submittedName>
</protein>
<dbReference type="SUPFAM" id="SSF51366">
    <property type="entry name" value="Ribulose-phoshate binding barrel"/>
    <property type="match status" value="1"/>
</dbReference>
<organism evidence="3 4">
    <name type="scientific">Berkelbacteria bacterium GW2011_GWA2_38_9</name>
    <dbReference type="NCBI Taxonomy" id="1618334"/>
    <lineage>
        <taxon>Bacteria</taxon>
        <taxon>Candidatus Berkelbacteria</taxon>
    </lineage>
</organism>
<dbReference type="Proteomes" id="UP000033934">
    <property type="component" value="Unassembled WGS sequence"/>
</dbReference>
<dbReference type="Gene3D" id="3.20.20.70">
    <property type="entry name" value="Aldolase class I"/>
    <property type="match status" value="1"/>
</dbReference>
<dbReference type="Pfam" id="PF00834">
    <property type="entry name" value="Ribul_P_3_epim"/>
    <property type="match status" value="1"/>
</dbReference>
<dbReference type="GO" id="GO:0005975">
    <property type="term" value="P:carbohydrate metabolic process"/>
    <property type="evidence" value="ECO:0007669"/>
    <property type="project" value="InterPro"/>
</dbReference>
<dbReference type="InterPro" id="IPR000056">
    <property type="entry name" value="Ribul_P_3_epim-like"/>
</dbReference>
<keyword evidence="2" id="KW-0413">Isomerase</keyword>
<dbReference type="InterPro" id="IPR013785">
    <property type="entry name" value="Aldolase_TIM"/>
</dbReference>
<proteinExistence type="predicted"/>
<dbReference type="EMBL" id="LBVO01000018">
    <property type="protein sequence ID" value="KKQ89850.1"/>
    <property type="molecule type" value="Genomic_DNA"/>
</dbReference>
<gene>
    <name evidence="3" type="ORF">UT11_C0018G0003</name>
</gene>
<evidence type="ECO:0000256" key="1">
    <source>
        <dbReference type="ARBA" id="ARBA00022723"/>
    </source>
</evidence>
<dbReference type="GO" id="GO:0016857">
    <property type="term" value="F:racemase and epimerase activity, acting on carbohydrates and derivatives"/>
    <property type="evidence" value="ECO:0007669"/>
    <property type="project" value="InterPro"/>
</dbReference>
<sequence>MNEIIPAILALEVSEYQKQLSQIEGSTKHVHVDIMDGIFVEQKSVNLSEIGQIKTTINRVAHLMVVDPISFFSKLSAYGFVGVVIHFETLNQQTKISGAIIKARENNLQISIALNPETTEDQLASYLDQVDALQVMTVNPGKVGQPVLTSVIDKIKRIHAKFPNVHIAVDGGIKEDNISNFYQAGARTFVIGSAIFNQEQPPVIQINRFNQIINKLLINQNGKN</sequence>
<dbReference type="InterPro" id="IPR011060">
    <property type="entry name" value="RibuloseP-bd_barrel"/>
</dbReference>
<reference evidence="3 4" key="1">
    <citation type="journal article" date="2015" name="Nature">
        <title>rRNA introns, odd ribosomes, and small enigmatic genomes across a large radiation of phyla.</title>
        <authorList>
            <person name="Brown C.T."/>
            <person name="Hug L.A."/>
            <person name="Thomas B.C."/>
            <person name="Sharon I."/>
            <person name="Castelle C.J."/>
            <person name="Singh A."/>
            <person name="Wilkins M.J."/>
            <person name="Williams K.H."/>
            <person name="Banfield J.F."/>
        </authorList>
    </citation>
    <scope>NUCLEOTIDE SEQUENCE [LARGE SCALE GENOMIC DNA]</scope>
</reference>
<evidence type="ECO:0000256" key="2">
    <source>
        <dbReference type="ARBA" id="ARBA00023235"/>
    </source>
</evidence>
<evidence type="ECO:0000313" key="3">
    <source>
        <dbReference type="EMBL" id="KKQ89850.1"/>
    </source>
</evidence>
<name>A0A0G0LPF1_9BACT</name>
<keyword evidence="1" id="KW-0479">Metal-binding</keyword>